<dbReference type="GO" id="GO:0005524">
    <property type="term" value="F:ATP binding"/>
    <property type="evidence" value="ECO:0007669"/>
    <property type="project" value="UniProtKB-KW"/>
</dbReference>
<dbReference type="EMBL" id="JABEND010000001">
    <property type="protein sequence ID" value="NNG34368.1"/>
    <property type="molecule type" value="Genomic_DNA"/>
</dbReference>
<evidence type="ECO:0000256" key="1">
    <source>
        <dbReference type="ARBA" id="ARBA00022741"/>
    </source>
</evidence>
<dbReference type="RefSeq" id="WP_171198016.1">
    <property type="nucleotide sequence ID" value="NZ_JABEND010000001.1"/>
</dbReference>
<dbReference type="Pfam" id="PF13538">
    <property type="entry name" value="UvrD_C_2"/>
    <property type="match status" value="1"/>
</dbReference>
<keyword evidence="2" id="KW-0067">ATP-binding</keyword>
<evidence type="ECO:0000259" key="4">
    <source>
        <dbReference type="Pfam" id="PF14490"/>
    </source>
</evidence>
<evidence type="ECO:0000256" key="2">
    <source>
        <dbReference type="ARBA" id="ARBA00022840"/>
    </source>
</evidence>
<dbReference type="SUPFAM" id="SSF52540">
    <property type="entry name" value="P-loop containing nucleoside triphosphate hydrolases"/>
    <property type="match status" value="1"/>
</dbReference>
<dbReference type="InterPro" id="IPR029493">
    <property type="entry name" value="RecD2-like_HHH"/>
</dbReference>
<name>A0A849A5G8_9ACTN</name>
<dbReference type="Gene3D" id="2.30.30.940">
    <property type="match status" value="1"/>
</dbReference>
<keyword evidence="1" id="KW-0547">Nucleotide-binding</keyword>
<keyword evidence="6" id="KW-1185">Reference proteome</keyword>
<dbReference type="Proteomes" id="UP000562984">
    <property type="component" value="Unassembled WGS sequence"/>
</dbReference>
<dbReference type="CDD" id="cd18809">
    <property type="entry name" value="SF1_C_RecD"/>
    <property type="match status" value="1"/>
</dbReference>
<feature type="domain" description="UvrD-like helicase C-terminal" evidence="3">
    <location>
        <begin position="572"/>
        <end position="620"/>
    </location>
</feature>
<feature type="domain" description="ATP-dependent RecD2 DNA helicase-like helix-hairpin-helix" evidence="4">
    <location>
        <begin position="82"/>
        <end position="165"/>
    </location>
</feature>
<protein>
    <submittedName>
        <fullName evidence="5">AAA family ATPase</fullName>
    </submittedName>
</protein>
<dbReference type="GO" id="GO:0009338">
    <property type="term" value="C:exodeoxyribonuclease V complex"/>
    <property type="evidence" value="ECO:0007669"/>
    <property type="project" value="TreeGrafter"/>
</dbReference>
<dbReference type="Gene3D" id="1.10.10.2220">
    <property type="match status" value="1"/>
</dbReference>
<dbReference type="GO" id="GO:0006310">
    <property type="term" value="P:DNA recombination"/>
    <property type="evidence" value="ECO:0007669"/>
    <property type="project" value="TreeGrafter"/>
</dbReference>
<gene>
    <name evidence="5" type="ORF">HKD39_01260</name>
</gene>
<dbReference type="Pfam" id="PF14490">
    <property type="entry name" value="HHH_RecD2"/>
    <property type="match status" value="1"/>
</dbReference>
<dbReference type="Pfam" id="PF13245">
    <property type="entry name" value="AAA_19"/>
    <property type="match status" value="1"/>
</dbReference>
<dbReference type="AlphaFoldDB" id="A0A849A5G8"/>
<evidence type="ECO:0000259" key="3">
    <source>
        <dbReference type="Pfam" id="PF13538"/>
    </source>
</evidence>
<dbReference type="InterPro" id="IPR027417">
    <property type="entry name" value="P-loop_NTPase"/>
</dbReference>
<evidence type="ECO:0000313" key="6">
    <source>
        <dbReference type="Proteomes" id="UP000562984"/>
    </source>
</evidence>
<comment type="caution">
    <text evidence="5">The sequence shown here is derived from an EMBL/GenBank/DDBJ whole genome shotgun (WGS) entry which is preliminary data.</text>
</comment>
<dbReference type="Gene3D" id="3.40.50.300">
    <property type="entry name" value="P-loop containing nucleotide triphosphate hydrolases"/>
    <property type="match status" value="2"/>
</dbReference>
<dbReference type="PANTHER" id="PTHR43788:SF6">
    <property type="entry name" value="DNA HELICASE B"/>
    <property type="match status" value="1"/>
</dbReference>
<dbReference type="PANTHER" id="PTHR43788">
    <property type="entry name" value="DNA2/NAM7 HELICASE FAMILY MEMBER"/>
    <property type="match status" value="1"/>
</dbReference>
<sequence>MNDATGPDSSSGSGDQQTFAAFCAAGLWPGVGAATADNLSDAGITSAGDVSIAALGRMPKTTPKRAERLYSAWIGVGHLWELAQVLVPLDFPVRWAGRLVELLGDGALPALEIDPWRLLALPDASVADADRLARHLDPAVRRSDPRRTAALLVWSLSRGARDGHTAAPTAAVAETLRAFWAAEPETLRAGLAAALADRRIAEVPDPTGSGEPWIARKVLSDAESAIADGVQRLQREAVTLAGKRAIKAVTEAAAGAEHALDDVQRGAVELAAEHGVSLLTGGPGTGKSRTVAAIVALCERAGAELALAAPTGRAAKRLEELAGHPATTIHRLLGARPGRAGFEFTADNRLSADLVVVDEASMLDVELAAALFNALPPRAHLVIVGDPAQLPSIGPGRVLGDLIDSGAVPVTELNRLYRQDEGGTIARLAAAVRAGELPAIDDPDHEVVLVGARQAAEAAHRVSQLVTDSIPRVFDVAGSELQVVTPVHGGPAGTQALNQQLKKLLNPGRGTVRGFDVGDRVVATANHLDAEPAGYANGEVGTVVKAGERKLTVAFSSGEAEVSGKALGDLLHGWAITVHRAQGSEWDAVVAVLPAEAGSMLSRPLVYTALTRARRHLSIVHAAGPAVARAVRQVGSRPRRTLLCHLLTPNQPAAQAAAATGAGESMAQLDDSEGE</sequence>
<dbReference type="InterPro" id="IPR027785">
    <property type="entry name" value="UvrD-like_helicase_C"/>
</dbReference>
<reference evidence="5 6" key="1">
    <citation type="submission" date="2020-05" db="EMBL/GenBank/DDBJ databases">
        <title>Nakamurella sp. DB0629 isolated from air conditioner.</title>
        <authorList>
            <person name="Kim D.H."/>
            <person name="Kim D.-U."/>
        </authorList>
    </citation>
    <scope>NUCLEOTIDE SEQUENCE [LARGE SCALE GENOMIC DNA]</scope>
    <source>
        <strain evidence="5 6">DB0629</strain>
    </source>
</reference>
<proteinExistence type="predicted"/>
<organism evidence="5 6">
    <name type="scientific">Nakamurella aerolata</name>
    <dbReference type="NCBI Taxonomy" id="1656892"/>
    <lineage>
        <taxon>Bacteria</taxon>
        <taxon>Bacillati</taxon>
        <taxon>Actinomycetota</taxon>
        <taxon>Actinomycetes</taxon>
        <taxon>Nakamurellales</taxon>
        <taxon>Nakamurellaceae</taxon>
        <taxon>Nakamurella</taxon>
    </lineage>
</organism>
<accession>A0A849A5G8</accession>
<dbReference type="CDD" id="cd17933">
    <property type="entry name" value="DEXSc_RecD-like"/>
    <property type="match status" value="1"/>
</dbReference>
<evidence type="ECO:0000313" key="5">
    <source>
        <dbReference type="EMBL" id="NNG34368.1"/>
    </source>
</evidence>
<dbReference type="InterPro" id="IPR050534">
    <property type="entry name" value="Coronavir_polyprotein_1ab"/>
</dbReference>
<dbReference type="GO" id="GO:0017116">
    <property type="term" value="F:single-stranded DNA helicase activity"/>
    <property type="evidence" value="ECO:0007669"/>
    <property type="project" value="TreeGrafter"/>
</dbReference>